<proteinExistence type="predicted"/>
<accession>A0AAN8IH53</accession>
<evidence type="ECO:0000313" key="2">
    <source>
        <dbReference type="Proteomes" id="UP001316803"/>
    </source>
</evidence>
<dbReference type="EMBL" id="JAKLMC020000082">
    <property type="protein sequence ID" value="KAK5947722.1"/>
    <property type="molecule type" value="Genomic_DNA"/>
</dbReference>
<protein>
    <submittedName>
        <fullName evidence="1">Uncharacterized protein</fullName>
    </submittedName>
</protein>
<dbReference type="Proteomes" id="UP001316803">
    <property type="component" value="Unassembled WGS sequence"/>
</dbReference>
<sequence length="105" mass="11882">MTNDAATVVDILKSVRTVLQSDKELRKNVPLTISMKNQGNEKSYQGLLQYEGPEDETVTELAINHQWWSVHPASFWQAQLAPDLSHLGPEAQIVGCYMLRDRSDK</sequence>
<organism evidence="1 2">
    <name type="scientific">Knufia fluminis</name>
    <dbReference type="NCBI Taxonomy" id="191047"/>
    <lineage>
        <taxon>Eukaryota</taxon>
        <taxon>Fungi</taxon>
        <taxon>Dikarya</taxon>
        <taxon>Ascomycota</taxon>
        <taxon>Pezizomycotina</taxon>
        <taxon>Eurotiomycetes</taxon>
        <taxon>Chaetothyriomycetidae</taxon>
        <taxon>Chaetothyriales</taxon>
        <taxon>Trichomeriaceae</taxon>
        <taxon>Knufia</taxon>
    </lineage>
</organism>
<name>A0AAN8IH53_9EURO</name>
<comment type="caution">
    <text evidence="1">The sequence shown here is derived from an EMBL/GenBank/DDBJ whole genome shotgun (WGS) entry which is preliminary data.</text>
</comment>
<keyword evidence="2" id="KW-1185">Reference proteome</keyword>
<gene>
    <name evidence="1" type="ORF">OHC33_011260</name>
</gene>
<evidence type="ECO:0000313" key="1">
    <source>
        <dbReference type="EMBL" id="KAK5947722.1"/>
    </source>
</evidence>
<dbReference type="AlphaFoldDB" id="A0AAN8IH53"/>
<reference evidence="1 2" key="1">
    <citation type="submission" date="2022-12" db="EMBL/GenBank/DDBJ databases">
        <title>Genomic features and morphological characterization of a novel Knufia sp. strain isolated from spacecraft assembly facility.</title>
        <authorList>
            <person name="Teixeira M."/>
            <person name="Chander A.M."/>
            <person name="Stajich J.E."/>
            <person name="Venkateswaran K."/>
        </authorList>
    </citation>
    <scope>NUCLEOTIDE SEQUENCE [LARGE SCALE GENOMIC DNA]</scope>
    <source>
        <strain evidence="1 2">FJI-L2-BK-P2</strain>
    </source>
</reference>